<dbReference type="KEGG" id="ntp:CRH09_27035"/>
<dbReference type="PROSITE" id="PS51257">
    <property type="entry name" value="PROKAR_LIPOPROTEIN"/>
    <property type="match status" value="1"/>
</dbReference>
<gene>
    <name evidence="1" type="ORF">CRH09_27035</name>
</gene>
<dbReference type="AlphaFoldDB" id="A0A291RNZ3"/>
<reference evidence="1 2" key="1">
    <citation type="submission" date="2017-10" db="EMBL/GenBank/DDBJ databases">
        <title>Comparative genomics between pathogenic Norcardia.</title>
        <authorList>
            <person name="Zeng L."/>
        </authorList>
    </citation>
    <scope>NUCLEOTIDE SEQUENCE [LARGE SCALE GENOMIC DNA]</scope>
    <source>
        <strain evidence="1 2">NC_YFY_NT001</strain>
    </source>
</reference>
<proteinExistence type="predicted"/>
<accession>A0A291RNZ3</accession>
<dbReference type="GeneID" id="88360964"/>
<name>A0A291RNZ3_9NOCA</name>
<dbReference type="RefSeq" id="WP_098696320.1">
    <property type="nucleotide sequence ID" value="NZ_CP023778.1"/>
</dbReference>
<dbReference type="Proteomes" id="UP000221961">
    <property type="component" value="Chromosome"/>
</dbReference>
<dbReference type="EMBL" id="CP023778">
    <property type="protein sequence ID" value="ATL69286.1"/>
    <property type="molecule type" value="Genomic_DNA"/>
</dbReference>
<protein>
    <submittedName>
        <fullName evidence="1">Uncharacterized protein</fullName>
    </submittedName>
</protein>
<evidence type="ECO:0000313" key="2">
    <source>
        <dbReference type="Proteomes" id="UP000221961"/>
    </source>
</evidence>
<evidence type="ECO:0000313" key="1">
    <source>
        <dbReference type="EMBL" id="ATL69286.1"/>
    </source>
</evidence>
<sequence>MKNTVITQAMLAAEFIAATALVAVLLMACSSEIHATIVSHGGVTVYRKPPEPDAGAGAVPDRIIQPGSLPYRESITIICHLTKVRAYKISHHGQVGYINDDVAIVMSDGSPIHPSNAHDC</sequence>
<organism evidence="1 2">
    <name type="scientific">Nocardia terpenica</name>
    <dbReference type="NCBI Taxonomy" id="455432"/>
    <lineage>
        <taxon>Bacteria</taxon>
        <taxon>Bacillati</taxon>
        <taxon>Actinomycetota</taxon>
        <taxon>Actinomycetes</taxon>
        <taxon>Mycobacteriales</taxon>
        <taxon>Nocardiaceae</taxon>
        <taxon>Nocardia</taxon>
    </lineage>
</organism>